<dbReference type="EMBL" id="MDAL01000016">
    <property type="protein sequence ID" value="PMN93069.1"/>
    <property type="molecule type" value="Genomic_DNA"/>
</dbReference>
<keyword evidence="1" id="KW-0472">Membrane</keyword>
<evidence type="ECO:0000313" key="3">
    <source>
        <dbReference type="Proteomes" id="UP000235387"/>
    </source>
</evidence>
<comment type="caution">
    <text evidence="2">The sequence shown here is derived from an EMBL/GenBank/DDBJ whole genome shotgun (WGS) entry which is preliminary data.</text>
</comment>
<name>A0A2N7LCL9_9GAMM</name>
<dbReference type="AlphaFoldDB" id="A0A2N7LCL9"/>
<protein>
    <submittedName>
        <fullName evidence="2">MSHA biogenesis protein MshO</fullName>
    </submittedName>
</protein>
<feature type="transmembrane region" description="Helical" evidence="1">
    <location>
        <begin position="12"/>
        <end position="32"/>
    </location>
</feature>
<dbReference type="Proteomes" id="UP000235387">
    <property type="component" value="Unassembled WGS sequence"/>
</dbReference>
<organism evidence="2 3">
    <name type="scientific">Enterovibrio norvegicus</name>
    <dbReference type="NCBI Taxonomy" id="188144"/>
    <lineage>
        <taxon>Bacteria</taxon>
        <taxon>Pseudomonadati</taxon>
        <taxon>Pseudomonadota</taxon>
        <taxon>Gammaproteobacteria</taxon>
        <taxon>Vibrionales</taxon>
        <taxon>Vibrionaceae</taxon>
        <taxon>Enterovibrio</taxon>
    </lineage>
</organism>
<dbReference type="PROSITE" id="PS00409">
    <property type="entry name" value="PROKAR_NTER_METHYL"/>
    <property type="match status" value="1"/>
</dbReference>
<gene>
    <name evidence="2" type="ORF">BCT23_03715</name>
</gene>
<accession>A0A2N7LCL9</accession>
<reference evidence="3" key="1">
    <citation type="submission" date="2016-07" db="EMBL/GenBank/DDBJ databases">
        <title>Nontailed viruses are major unrecognized killers of bacteria in the ocean.</title>
        <authorList>
            <person name="Kauffman K."/>
            <person name="Hussain F."/>
            <person name="Yang J."/>
            <person name="Arevalo P."/>
            <person name="Brown J."/>
            <person name="Cutler M."/>
            <person name="Kelly L."/>
            <person name="Polz M.F."/>
        </authorList>
    </citation>
    <scope>NUCLEOTIDE SEQUENCE [LARGE SCALE GENOMIC DNA]</scope>
    <source>
        <strain evidence="3">10N.261.45.A10</strain>
    </source>
</reference>
<keyword evidence="1" id="KW-0812">Transmembrane</keyword>
<keyword evidence="1" id="KW-1133">Transmembrane helix</keyword>
<dbReference type="RefSeq" id="WP_102390656.1">
    <property type="nucleotide sequence ID" value="NZ_MDAG01000027.1"/>
</dbReference>
<sequence length="252" mass="28051">MKRHYQSGFTLVELIVTMTILAIVSVGIFGFIESGTSGYVESKNREALQSQARFVVERLGRELRHAVPNSIATFRSGQCLVYTPVRFTGLYNTRPEGKNTFEVGMSTTDEYWEKTVGNGSHRLVFSPMKPDDLAPKNNGLDPDNSFTILSAKDNQITVSRNSDDPWPSGSPSKRFYVYSNSVTLCFDNGNLVRRVNGTNRDITLAQHLTTGSGFSIDSTSLSRRNLVKVVYHFSQSGETSVYNQNIQVMNAP</sequence>
<evidence type="ECO:0000313" key="2">
    <source>
        <dbReference type="EMBL" id="PMN93069.1"/>
    </source>
</evidence>
<dbReference type="NCBIfam" id="TIGR02532">
    <property type="entry name" value="IV_pilin_GFxxxE"/>
    <property type="match status" value="1"/>
</dbReference>
<evidence type="ECO:0000256" key="1">
    <source>
        <dbReference type="SAM" id="Phobius"/>
    </source>
</evidence>
<dbReference type="InterPro" id="IPR012902">
    <property type="entry name" value="N_methyl_site"/>
</dbReference>
<proteinExistence type="predicted"/>
<dbReference type="Pfam" id="PF07963">
    <property type="entry name" value="N_methyl"/>
    <property type="match status" value="1"/>
</dbReference>